<sequence length="135" mass="14843">MPKNTRRKSQGPLYVSIVSTNRETVDMLKSYLDKAGVPCHGTRAIDGIELVAPACANATVIFPDDFPDADVLALVKHIRRARPRLLTLLVTNGPQRFRDLVATDGRSIAPLVLPRPSFGWDILDAIRAHVDMTGE</sequence>
<dbReference type="Proteomes" id="UP001379533">
    <property type="component" value="Chromosome"/>
</dbReference>
<reference evidence="1 2" key="1">
    <citation type="submission" date="2021-12" db="EMBL/GenBank/DDBJ databases">
        <title>Discovery of the Pendulisporaceae a myxobacterial family with distinct sporulation behavior and unique specialized metabolism.</title>
        <authorList>
            <person name="Garcia R."/>
            <person name="Popoff A."/>
            <person name="Bader C.D."/>
            <person name="Loehr J."/>
            <person name="Walesch S."/>
            <person name="Walt C."/>
            <person name="Boldt J."/>
            <person name="Bunk B."/>
            <person name="Haeckl F.J.F.P.J."/>
            <person name="Gunesch A.P."/>
            <person name="Birkelbach J."/>
            <person name="Nuebel U."/>
            <person name="Pietschmann T."/>
            <person name="Bach T."/>
            <person name="Mueller R."/>
        </authorList>
    </citation>
    <scope>NUCLEOTIDE SEQUENCE [LARGE SCALE GENOMIC DNA]</scope>
    <source>
        <strain evidence="1 2">MSr12523</strain>
    </source>
</reference>
<accession>A0ABZ2K4G3</accession>
<proteinExistence type="predicted"/>
<gene>
    <name evidence="1" type="ORF">LZC95_35210</name>
</gene>
<organism evidence="1 2">
    <name type="scientific">Pendulispora brunnea</name>
    <dbReference type="NCBI Taxonomy" id="2905690"/>
    <lineage>
        <taxon>Bacteria</taxon>
        <taxon>Pseudomonadati</taxon>
        <taxon>Myxococcota</taxon>
        <taxon>Myxococcia</taxon>
        <taxon>Myxococcales</taxon>
        <taxon>Sorangiineae</taxon>
        <taxon>Pendulisporaceae</taxon>
        <taxon>Pendulispora</taxon>
    </lineage>
</organism>
<keyword evidence="2" id="KW-1185">Reference proteome</keyword>
<dbReference type="SUPFAM" id="SSF52172">
    <property type="entry name" value="CheY-like"/>
    <property type="match status" value="1"/>
</dbReference>
<name>A0ABZ2K4G3_9BACT</name>
<protein>
    <recommendedName>
        <fullName evidence="3">Response regulatory domain-containing protein</fullName>
    </recommendedName>
</protein>
<dbReference type="InterPro" id="IPR011006">
    <property type="entry name" value="CheY-like_superfamily"/>
</dbReference>
<dbReference type="EMBL" id="CP089982">
    <property type="protein sequence ID" value="WXA91689.1"/>
    <property type="molecule type" value="Genomic_DNA"/>
</dbReference>
<evidence type="ECO:0000313" key="1">
    <source>
        <dbReference type="EMBL" id="WXA91689.1"/>
    </source>
</evidence>
<evidence type="ECO:0000313" key="2">
    <source>
        <dbReference type="Proteomes" id="UP001379533"/>
    </source>
</evidence>
<evidence type="ECO:0008006" key="3">
    <source>
        <dbReference type="Google" id="ProtNLM"/>
    </source>
</evidence>
<dbReference type="RefSeq" id="WP_394842311.1">
    <property type="nucleotide sequence ID" value="NZ_CP089982.1"/>
</dbReference>